<dbReference type="GeneID" id="94364454"/>
<gene>
    <name evidence="3" type="ORF">C4N9_06100</name>
</gene>
<dbReference type="Proteomes" id="UP000244940">
    <property type="component" value="Unassembled WGS sequence"/>
</dbReference>
<dbReference type="EMBL" id="QEYD01000003">
    <property type="protein sequence ID" value="PWE30263.1"/>
    <property type="molecule type" value="Genomic_DNA"/>
</dbReference>
<keyword evidence="3" id="KW-0540">Nuclease</keyword>
<dbReference type="AlphaFoldDB" id="A0A2U2CEE5"/>
<comment type="caution">
    <text evidence="3">The sequence shown here is derived from an EMBL/GenBank/DDBJ whole genome shotgun (WGS) entry which is preliminary data.</text>
</comment>
<evidence type="ECO:0000313" key="4">
    <source>
        <dbReference type="Proteomes" id="UP000244940"/>
    </source>
</evidence>
<dbReference type="SUPFAM" id="SSF56219">
    <property type="entry name" value="DNase I-like"/>
    <property type="match status" value="1"/>
</dbReference>
<dbReference type="GO" id="GO:0004519">
    <property type="term" value="F:endonuclease activity"/>
    <property type="evidence" value="ECO:0007669"/>
    <property type="project" value="UniProtKB-KW"/>
</dbReference>
<accession>A0A2U2CEE5</accession>
<protein>
    <submittedName>
        <fullName evidence="3">Endonuclease/exonuclease/phosphatase family protein</fullName>
    </submittedName>
</protein>
<evidence type="ECO:0000313" key="3">
    <source>
        <dbReference type="EMBL" id="PWE30263.1"/>
    </source>
</evidence>
<keyword evidence="3" id="KW-0378">Hydrolase</keyword>
<evidence type="ECO:0000256" key="1">
    <source>
        <dbReference type="SAM" id="MobiDB-lite"/>
    </source>
</evidence>
<organism evidence="3 4">
    <name type="scientific">Pararhodobacter marinus</name>
    <dbReference type="NCBI Taxonomy" id="2184063"/>
    <lineage>
        <taxon>Bacteria</taxon>
        <taxon>Pseudomonadati</taxon>
        <taxon>Pseudomonadota</taxon>
        <taxon>Alphaproteobacteria</taxon>
        <taxon>Rhodobacterales</taxon>
        <taxon>Paracoccaceae</taxon>
        <taxon>Pararhodobacter</taxon>
    </lineage>
</organism>
<keyword evidence="3" id="KW-0255">Endonuclease</keyword>
<feature type="region of interest" description="Disordered" evidence="1">
    <location>
        <begin position="17"/>
        <end position="40"/>
    </location>
</feature>
<feature type="domain" description="Endonuclease/exonuclease/phosphatase" evidence="2">
    <location>
        <begin position="4"/>
        <end position="294"/>
    </location>
</feature>
<proteinExistence type="predicted"/>
<keyword evidence="3" id="KW-0269">Exonuclease</keyword>
<dbReference type="OrthoDB" id="1398885at2"/>
<dbReference type="InterPro" id="IPR036691">
    <property type="entry name" value="Endo/exonu/phosph_ase_sf"/>
</dbReference>
<keyword evidence="4" id="KW-1185">Reference proteome</keyword>
<dbReference type="Pfam" id="PF03372">
    <property type="entry name" value="Exo_endo_phos"/>
    <property type="match status" value="1"/>
</dbReference>
<dbReference type="Gene3D" id="3.60.10.10">
    <property type="entry name" value="Endonuclease/exonuclease/phosphatase"/>
    <property type="match status" value="1"/>
</dbReference>
<evidence type="ECO:0000259" key="2">
    <source>
        <dbReference type="Pfam" id="PF03372"/>
    </source>
</evidence>
<dbReference type="InterPro" id="IPR005135">
    <property type="entry name" value="Endo/exonuclease/phosphatase"/>
</dbReference>
<dbReference type="RefSeq" id="WP_109532408.1">
    <property type="nucleotide sequence ID" value="NZ_QEYD01000003.1"/>
</dbReference>
<reference evidence="3 4" key="1">
    <citation type="submission" date="2018-05" db="EMBL/GenBank/DDBJ databases">
        <title>Pararhodobacter marina sp. nov., isolated from deep-sea water of the Indian Ocean.</title>
        <authorList>
            <person name="Lai Q.Sr."/>
            <person name="Liu X."/>
            <person name="Shao Z."/>
        </authorList>
    </citation>
    <scope>NUCLEOTIDE SEQUENCE [LARGE SCALE GENOMIC DNA]</scope>
    <source>
        <strain evidence="3 4">CIC4N-9</strain>
    </source>
</reference>
<dbReference type="GO" id="GO:0004527">
    <property type="term" value="F:exonuclease activity"/>
    <property type="evidence" value="ECO:0007669"/>
    <property type="project" value="UniProtKB-KW"/>
</dbReference>
<sequence>MRVLTFNVQNLRLRHPGGRERLDGARDGEGDGEGDGRADPLDYADRRLTAGVLARADADICALQEVFDRETLDYFHDHLLRATGAAPWPYRACLSGNDGGGRDLAAMARRPFAARSDARLLPGALGLEGMPGARADLPVFSRDLLEVGLGALSLYVVHFKAPWPDPDAAWQRRRVEALAVRRVIETRHPDPGALWLVLGDLNDPGRDPERAVAPLLAPFGVDLTERMAEAERWTWWQDDHRRGCPDAMIASPALAARWPGAVPRAIRAGLSREAGGRQPRLEDVGALRPRASDHAALVLDLDGL</sequence>
<name>A0A2U2CEE5_9RHOB</name>